<reference evidence="1" key="1">
    <citation type="submission" date="2023-03" db="EMBL/GenBank/DDBJ databases">
        <authorList>
            <person name="Julca I."/>
        </authorList>
    </citation>
    <scope>NUCLEOTIDE SEQUENCE</scope>
</reference>
<keyword evidence="2" id="KW-1185">Reference proteome</keyword>
<proteinExistence type="predicted"/>
<name>A0AAV1D1H4_OLDCO</name>
<dbReference type="Proteomes" id="UP001161247">
    <property type="component" value="Chromosome 4"/>
</dbReference>
<evidence type="ECO:0000313" key="2">
    <source>
        <dbReference type="Proteomes" id="UP001161247"/>
    </source>
</evidence>
<dbReference type="AlphaFoldDB" id="A0AAV1D1H4"/>
<organism evidence="1 2">
    <name type="scientific">Oldenlandia corymbosa var. corymbosa</name>
    <dbReference type="NCBI Taxonomy" id="529605"/>
    <lineage>
        <taxon>Eukaryota</taxon>
        <taxon>Viridiplantae</taxon>
        <taxon>Streptophyta</taxon>
        <taxon>Embryophyta</taxon>
        <taxon>Tracheophyta</taxon>
        <taxon>Spermatophyta</taxon>
        <taxon>Magnoliopsida</taxon>
        <taxon>eudicotyledons</taxon>
        <taxon>Gunneridae</taxon>
        <taxon>Pentapetalae</taxon>
        <taxon>asterids</taxon>
        <taxon>lamiids</taxon>
        <taxon>Gentianales</taxon>
        <taxon>Rubiaceae</taxon>
        <taxon>Rubioideae</taxon>
        <taxon>Spermacoceae</taxon>
        <taxon>Hedyotis-Oldenlandia complex</taxon>
        <taxon>Oldenlandia</taxon>
    </lineage>
</organism>
<sequence>MESGSDHFDQGMPQAEGQGQILMAAPAASQPLTLSNLRLQLQYHQQQVKYHRQKQLQVLYHHQQTAVAGTRPDGGLEDANVQKWSQISGVFFGGKEEEKARGIVGVCTPMFGVLEICPVFLTTLD</sequence>
<accession>A0AAV1D1H4</accession>
<protein>
    <submittedName>
        <fullName evidence="1">OLC1v1038951C1</fullName>
    </submittedName>
</protein>
<gene>
    <name evidence="1" type="ORF">OLC1_LOCUS11144</name>
</gene>
<dbReference type="EMBL" id="OX459121">
    <property type="protein sequence ID" value="CAI9101587.1"/>
    <property type="molecule type" value="Genomic_DNA"/>
</dbReference>
<evidence type="ECO:0000313" key="1">
    <source>
        <dbReference type="EMBL" id="CAI9101587.1"/>
    </source>
</evidence>